<comment type="caution">
    <text evidence="2">The sequence shown here is derived from an EMBL/GenBank/DDBJ whole genome shotgun (WGS) entry which is preliminary data.</text>
</comment>
<dbReference type="InterPro" id="IPR029032">
    <property type="entry name" value="AhpD-like"/>
</dbReference>
<dbReference type="InterPro" id="IPR003779">
    <property type="entry name" value="CMD-like"/>
</dbReference>
<dbReference type="Proteomes" id="UP000295096">
    <property type="component" value="Unassembled WGS sequence"/>
</dbReference>
<dbReference type="PANTHER" id="PTHR34846:SF11">
    <property type="entry name" value="4-CARBOXYMUCONOLACTONE DECARBOXYLASE FAMILY PROTEIN (AFU_ORTHOLOGUE AFUA_6G11590)"/>
    <property type="match status" value="1"/>
</dbReference>
<name>A0A4R5QNE9_9PROT</name>
<dbReference type="SUPFAM" id="SSF69118">
    <property type="entry name" value="AhpD-like"/>
    <property type="match status" value="1"/>
</dbReference>
<evidence type="ECO:0000313" key="2">
    <source>
        <dbReference type="EMBL" id="TDH64379.1"/>
    </source>
</evidence>
<proteinExistence type="predicted"/>
<accession>A0A4R5QNE9</accession>
<dbReference type="GO" id="GO:0051920">
    <property type="term" value="F:peroxiredoxin activity"/>
    <property type="evidence" value="ECO:0007669"/>
    <property type="project" value="InterPro"/>
</dbReference>
<evidence type="ECO:0000259" key="1">
    <source>
        <dbReference type="Pfam" id="PF02627"/>
    </source>
</evidence>
<reference evidence="2 3" key="1">
    <citation type="journal article" date="2016" name="J. Microbiol.">
        <title>Dankookia rubra gen. nov., sp. nov., an alphaproteobacterium isolated from sediment of a shallow stream.</title>
        <authorList>
            <person name="Kim W.H."/>
            <person name="Kim D.H."/>
            <person name="Kang K."/>
            <person name="Ahn T.Y."/>
        </authorList>
    </citation>
    <scope>NUCLEOTIDE SEQUENCE [LARGE SCALE GENOMIC DNA]</scope>
    <source>
        <strain evidence="2 3">JCM30602</strain>
    </source>
</reference>
<dbReference type="Gene3D" id="1.20.1290.10">
    <property type="entry name" value="AhpD-like"/>
    <property type="match status" value="1"/>
</dbReference>
<evidence type="ECO:0000313" key="3">
    <source>
        <dbReference type="Proteomes" id="UP000295096"/>
    </source>
</evidence>
<sequence length="182" mass="20304">MARLPYLEKSDLKPEDQDLLKREITLHKALVNSPGAARAFSTLGQYIRYGAKLDPRLRELAILQVGWLARSPYEWSHHVKIGYDFGVTDEDIEAIKAETRGEATALDPLARLVLRAAREVFAGPGIGYETFAALRAALDNDAIVDLTVTASFYCAVVRVLASLEVDVEDSYMPYLRKHPFPV</sequence>
<dbReference type="RefSeq" id="WP_133286535.1">
    <property type="nucleotide sequence ID" value="NZ_SMSJ01000001.1"/>
</dbReference>
<dbReference type="Pfam" id="PF02627">
    <property type="entry name" value="CMD"/>
    <property type="match status" value="1"/>
</dbReference>
<feature type="domain" description="Carboxymuconolactone decarboxylase-like" evidence="1">
    <location>
        <begin position="34"/>
        <end position="118"/>
    </location>
</feature>
<dbReference type="PANTHER" id="PTHR34846">
    <property type="entry name" value="4-CARBOXYMUCONOLACTONE DECARBOXYLASE FAMILY PROTEIN (AFU_ORTHOLOGUE AFUA_6G11590)"/>
    <property type="match status" value="1"/>
</dbReference>
<dbReference type="OrthoDB" id="4704294at2"/>
<protein>
    <submittedName>
        <fullName evidence="2">Carboxymuconolactone decarboxylase family protein</fullName>
    </submittedName>
</protein>
<organism evidence="2 3">
    <name type="scientific">Dankookia rubra</name>
    <dbReference type="NCBI Taxonomy" id="1442381"/>
    <lineage>
        <taxon>Bacteria</taxon>
        <taxon>Pseudomonadati</taxon>
        <taxon>Pseudomonadota</taxon>
        <taxon>Alphaproteobacteria</taxon>
        <taxon>Acetobacterales</taxon>
        <taxon>Roseomonadaceae</taxon>
        <taxon>Dankookia</taxon>
    </lineage>
</organism>
<gene>
    <name evidence="2" type="ORF">E2C06_00065</name>
</gene>
<keyword evidence="3" id="KW-1185">Reference proteome</keyword>
<dbReference type="AlphaFoldDB" id="A0A4R5QNE9"/>
<dbReference type="EMBL" id="SMSJ01000001">
    <property type="protein sequence ID" value="TDH64379.1"/>
    <property type="molecule type" value="Genomic_DNA"/>
</dbReference>